<evidence type="ECO:0000313" key="2">
    <source>
        <dbReference type="WBParaSite" id="nRc.2.0.1.t46492-RA"/>
    </source>
</evidence>
<dbReference type="WBParaSite" id="nRc.2.0.1.t46492-RA">
    <property type="protein sequence ID" value="nRc.2.0.1.t46492-RA"/>
    <property type="gene ID" value="nRc.2.0.1.g46492"/>
</dbReference>
<keyword evidence="1" id="KW-1185">Reference proteome</keyword>
<evidence type="ECO:0000313" key="1">
    <source>
        <dbReference type="Proteomes" id="UP000887565"/>
    </source>
</evidence>
<dbReference type="Proteomes" id="UP000887565">
    <property type="component" value="Unplaced"/>
</dbReference>
<proteinExistence type="predicted"/>
<accession>A0A915L6R8</accession>
<sequence>MTNVSWSGRFGWYGYLNLAKDGVGSKFLCTFQLSFLLEQQLKSYRAAIWSLLPETSFWFWVVKIKSNFSSPSTIIVKNYTISTMSTILFPVVHFEDCSTCIR</sequence>
<organism evidence="1 2">
    <name type="scientific">Romanomermis culicivorax</name>
    <name type="common">Nematode worm</name>
    <dbReference type="NCBI Taxonomy" id="13658"/>
    <lineage>
        <taxon>Eukaryota</taxon>
        <taxon>Metazoa</taxon>
        <taxon>Ecdysozoa</taxon>
        <taxon>Nematoda</taxon>
        <taxon>Enoplea</taxon>
        <taxon>Dorylaimia</taxon>
        <taxon>Mermithida</taxon>
        <taxon>Mermithoidea</taxon>
        <taxon>Mermithidae</taxon>
        <taxon>Romanomermis</taxon>
    </lineage>
</organism>
<protein>
    <submittedName>
        <fullName evidence="2">Uncharacterized protein</fullName>
    </submittedName>
</protein>
<reference evidence="2" key="1">
    <citation type="submission" date="2022-11" db="UniProtKB">
        <authorList>
            <consortium name="WormBaseParasite"/>
        </authorList>
    </citation>
    <scope>IDENTIFICATION</scope>
</reference>
<dbReference type="AlphaFoldDB" id="A0A915L6R8"/>
<name>A0A915L6R8_ROMCU</name>